<gene>
    <name evidence="1" type="ORF">Metus_0114</name>
</gene>
<protein>
    <submittedName>
        <fullName evidence="1">Uncharacterized protein</fullName>
    </submittedName>
</protein>
<sequence>METTVRVDGEEIPLNEFVSKILAGVVSGAVMSLRGVGEDWKKIEIEVRRS</sequence>
<evidence type="ECO:0000313" key="1">
    <source>
        <dbReference type="EMBL" id="RWX74089.1"/>
    </source>
</evidence>
<dbReference type="EMBL" id="RXGA01000001">
    <property type="protein sequence ID" value="RWX74089.1"/>
    <property type="molecule type" value="Genomic_DNA"/>
</dbReference>
<organism evidence="1 2">
    <name type="scientific">Methanosuratincola subterraneus</name>
    <dbReference type="NCBI Taxonomy" id="2593994"/>
    <lineage>
        <taxon>Archaea</taxon>
        <taxon>Thermoproteota</taxon>
        <taxon>Methanosuratincolia</taxon>
        <taxon>Candidatus Methanomethylicales</taxon>
        <taxon>Candidatus Methanomethylicaceae</taxon>
        <taxon>Candidatus Methanosuratincola (ex Vanwonterghem et al. 2016)</taxon>
    </lineage>
</organism>
<dbReference type="AlphaFoldDB" id="A0A444L939"/>
<accession>A0A444L939</accession>
<evidence type="ECO:0000313" key="2">
    <source>
        <dbReference type="Proteomes" id="UP000288215"/>
    </source>
</evidence>
<comment type="caution">
    <text evidence="1">The sequence shown here is derived from an EMBL/GenBank/DDBJ whole genome shotgun (WGS) entry which is preliminary data.</text>
</comment>
<dbReference type="Proteomes" id="UP000288215">
    <property type="component" value="Unassembled WGS sequence"/>
</dbReference>
<name>A0A444L939_METS7</name>
<proteinExistence type="predicted"/>
<reference evidence="1 2" key="1">
    <citation type="submission" date="2018-12" db="EMBL/GenBank/DDBJ databases">
        <title>The complete genome of the methanogenic archaea of the candidate phylum Verstraetearchaeota, obtained from the metagenome of underground thermal water.</title>
        <authorList>
            <person name="Kadnikov V.V."/>
            <person name="Mardanov A.V."/>
            <person name="Beletsky A.V."/>
            <person name="Karnachuk O.V."/>
            <person name="Ravin N.V."/>
        </authorList>
    </citation>
    <scope>NUCLEOTIDE SEQUENCE [LARGE SCALE GENOMIC DNA]</scope>
    <source>
        <strain evidence="1">Ch88</strain>
    </source>
</reference>